<dbReference type="PANTHER" id="PTHR30143:SF0">
    <property type="entry name" value="2-KETO-4-PENTENOATE HYDRATASE"/>
    <property type="match status" value="1"/>
</dbReference>
<dbReference type="GO" id="GO:0008684">
    <property type="term" value="F:2-oxopent-4-enoate hydratase activity"/>
    <property type="evidence" value="ECO:0007669"/>
    <property type="project" value="TreeGrafter"/>
</dbReference>
<dbReference type="Proteomes" id="UP000183530">
    <property type="component" value="Chromosome"/>
</dbReference>
<reference evidence="3 4" key="1">
    <citation type="submission" date="2016-11" db="EMBL/GenBank/DDBJ databases">
        <title>Genome sequencing of Zhihengliuella aestuarii B18 antagonistic to Plasmodiophora brassicae.</title>
        <authorList>
            <person name="Luo Y."/>
        </authorList>
    </citation>
    <scope>NUCLEOTIDE SEQUENCE [LARGE SCALE GENOMIC DNA]</scope>
    <source>
        <strain evidence="3 4">B18</strain>
    </source>
</reference>
<evidence type="ECO:0000313" key="3">
    <source>
        <dbReference type="EMBL" id="APF41870.1"/>
    </source>
</evidence>
<gene>
    <name evidence="3" type="ORF">BHE16_09165</name>
</gene>
<dbReference type="InterPro" id="IPR036663">
    <property type="entry name" value="Fumarylacetoacetase_C_sf"/>
</dbReference>
<dbReference type="EMBL" id="CP018135">
    <property type="protein sequence ID" value="APF41870.1"/>
    <property type="molecule type" value="Genomic_DNA"/>
</dbReference>
<dbReference type="PANTHER" id="PTHR30143">
    <property type="entry name" value="ACID HYDRATASE"/>
    <property type="match status" value="1"/>
</dbReference>
<dbReference type="KEGG" id="nae:BHE16_09165"/>
<dbReference type="Gene3D" id="3.90.850.10">
    <property type="entry name" value="Fumarylacetoacetase-like, C-terminal domain"/>
    <property type="match status" value="1"/>
</dbReference>
<protein>
    <submittedName>
        <fullName evidence="3">2-oxopent-4-enoate hydratase</fullName>
    </submittedName>
</protein>
<dbReference type="SUPFAM" id="SSF56529">
    <property type="entry name" value="FAH"/>
    <property type="match status" value="1"/>
</dbReference>
<evidence type="ECO:0000259" key="2">
    <source>
        <dbReference type="Pfam" id="PF01557"/>
    </source>
</evidence>
<name>A0A1L2ZRM9_9MICC</name>
<feature type="domain" description="Fumarylacetoacetase-like C-terminal" evidence="2">
    <location>
        <begin position="69"/>
        <end position="252"/>
    </location>
</feature>
<dbReference type="STRING" id="556325.BHE16_09165"/>
<dbReference type="GO" id="GO:0005737">
    <property type="term" value="C:cytoplasm"/>
    <property type="evidence" value="ECO:0007669"/>
    <property type="project" value="TreeGrafter"/>
</dbReference>
<accession>A0A1L2ZRM9</accession>
<sequence>MVRFGEELLSAYETKEAIDPLRDQIPNMSLAEAYAIQEYQLHKQQSTGRVLAGRKVGLTSLAMQQQLGVDEPDFGYFFKDMVYGPDAEIATEQFISPKVEPEFGFVLKSELRGPNVTREEALEAIEAVYAAIEIIDSRIKNWDIKLVDTVADNASCGAIAVGSTPLDVTPAELADIQASLLINGEVKGSGTGEAVMGDPIAPLVWLANTLGNEGVALGAGQLILPGSFCGAAPVVAGESATADFGDLGSLTIKFV</sequence>
<dbReference type="InterPro" id="IPR011234">
    <property type="entry name" value="Fumarylacetoacetase-like_C"/>
</dbReference>
<dbReference type="AlphaFoldDB" id="A0A1L2ZRM9"/>
<keyword evidence="4" id="KW-1185">Reference proteome</keyword>
<dbReference type="InterPro" id="IPR050772">
    <property type="entry name" value="Hydratase-Decarb/MhpD_sf"/>
</dbReference>
<keyword evidence="1" id="KW-0456">Lyase</keyword>
<organism evidence="3 4">
    <name type="scientific">Neomicrococcus aestuarii</name>
    <dbReference type="NCBI Taxonomy" id="556325"/>
    <lineage>
        <taxon>Bacteria</taxon>
        <taxon>Bacillati</taxon>
        <taxon>Actinomycetota</taxon>
        <taxon>Actinomycetes</taxon>
        <taxon>Micrococcales</taxon>
        <taxon>Micrococcaceae</taxon>
        <taxon>Neomicrococcus</taxon>
    </lineage>
</organism>
<proteinExistence type="predicted"/>
<dbReference type="Pfam" id="PF01557">
    <property type="entry name" value="FAA_hydrolase"/>
    <property type="match status" value="1"/>
</dbReference>
<evidence type="ECO:0000313" key="4">
    <source>
        <dbReference type="Proteomes" id="UP000183530"/>
    </source>
</evidence>
<evidence type="ECO:0000256" key="1">
    <source>
        <dbReference type="ARBA" id="ARBA00023239"/>
    </source>
</evidence>